<dbReference type="EMBL" id="JAFBBU010000001">
    <property type="protein sequence ID" value="MBM7472710.1"/>
    <property type="molecule type" value="Genomic_DNA"/>
</dbReference>
<dbReference type="InterPro" id="IPR006311">
    <property type="entry name" value="TAT_signal"/>
</dbReference>
<dbReference type="Proteomes" id="UP000776164">
    <property type="component" value="Unassembled WGS sequence"/>
</dbReference>
<feature type="signal peptide" evidence="3">
    <location>
        <begin position="1"/>
        <end position="34"/>
    </location>
</feature>
<proteinExistence type="predicted"/>
<organism evidence="4 5">
    <name type="scientific">Subtercola frigoramans</name>
    <dbReference type="NCBI Taxonomy" id="120298"/>
    <lineage>
        <taxon>Bacteria</taxon>
        <taxon>Bacillati</taxon>
        <taxon>Actinomycetota</taxon>
        <taxon>Actinomycetes</taxon>
        <taxon>Micrococcales</taxon>
        <taxon>Microbacteriaceae</taxon>
        <taxon>Subtercola</taxon>
    </lineage>
</organism>
<keyword evidence="2" id="KW-0812">Transmembrane</keyword>
<evidence type="ECO:0000313" key="4">
    <source>
        <dbReference type="EMBL" id="MBM7472710.1"/>
    </source>
</evidence>
<evidence type="ECO:0000256" key="1">
    <source>
        <dbReference type="SAM" id="MobiDB-lite"/>
    </source>
</evidence>
<feature type="transmembrane region" description="Helical" evidence="2">
    <location>
        <begin position="564"/>
        <end position="588"/>
    </location>
</feature>
<sequence>MTGYERNRFGILAATAAVAAAAALSFGVMSSAQADTSTESSYTATTVVPLPPASTFSGSAGGDGWALAVEPDAVYNVFHHASTLQVACHLQADASECYSPRTITDTADGSNFAVSGQPGLWADTANSKLYVYATKVSDTSAGVVCVDTAAAASNPNPFCGYTVLAPAGDAPLAGSISALSNPVLVGTKWYAFNTVTDASTGAKNHLLCFDTTAKAACGSQPFDIVGAASLSTNGGFPVPSIAAIGSQIVIPVVVTAPTAAQQLECFSTTTNALCGGSWPVDTSFGYIGSNGAAFPLLNASGVPVGVCLPTAANQCFNQNGESVATPAGLPAAIGANLVWNGPAITVGPRVFVANGVNDSVGCYDYAAGAGCANFPKALNGLSLLYTVNGDPQRPSCIWVNADNGEAQIQNFDAYSAGNCGAGSIRVFAASFVAPQEQCVPTSWQSLQILEPAPGSYTGATVSFVDSDATPIPNAPDRPVGADGKVDLTGLDLNAGIGLPQFLVQFADQGQQIGSVKIQFTWTGATDVVCGASVPTTPSPTPTATVTPSPTASPHPGLAATGATVLPAVGIAAGLVGAGALVLALVMVVRHRRVAPPKK</sequence>
<feature type="region of interest" description="Disordered" evidence="1">
    <location>
        <begin position="535"/>
        <end position="554"/>
    </location>
</feature>
<name>A0ABS2L6I6_9MICO</name>
<protein>
    <submittedName>
        <fullName evidence="4">Uncharacterized protein</fullName>
    </submittedName>
</protein>
<evidence type="ECO:0000313" key="5">
    <source>
        <dbReference type="Proteomes" id="UP000776164"/>
    </source>
</evidence>
<gene>
    <name evidence="4" type="ORF">JOE66_002344</name>
</gene>
<comment type="caution">
    <text evidence="4">The sequence shown here is derived from an EMBL/GenBank/DDBJ whole genome shotgun (WGS) entry which is preliminary data.</text>
</comment>
<keyword evidence="3" id="KW-0732">Signal</keyword>
<keyword evidence="5" id="KW-1185">Reference proteome</keyword>
<keyword evidence="2" id="KW-0472">Membrane</keyword>
<accession>A0ABS2L6I6</accession>
<evidence type="ECO:0000256" key="3">
    <source>
        <dbReference type="SAM" id="SignalP"/>
    </source>
</evidence>
<keyword evidence="2" id="KW-1133">Transmembrane helix</keyword>
<feature type="chain" id="PRO_5047052844" evidence="3">
    <location>
        <begin position="35"/>
        <end position="598"/>
    </location>
</feature>
<evidence type="ECO:0000256" key="2">
    <source>
        <dbReference type="SAM" id="Phobius"/>
    </source>
</evidence>
<feature type="compositionally biased region" description="Low complexity" evidence="1">
    <location>
        <begin position="535"/>
        <end position="553"/>
    </location>
</feature>
<dbReference type="RefSeq" id="WP_205109663.1">
    <property type="nucleotide sequence ID" value="NZ_BAAAHT010000002.1"/>
</dbReference>
<dbReference type="PROSITE" id="PS51318">
    <property type="entry name" value="TAT"/>
    <property type="match status" value="1"/>
</dbReference>
<reference evidence="4 5" key="1">
    <citation type="submission" date="2021-01" db="EMBL/GenBank/DDBJ databases">
        <title>Sequencing the genomes of 1000 actinobacteria strains.</title>
        <authorList>
            <person name="Klenk H.-P."/>
        </authorList>
    </citation>
    <scope>NUCLEOTIDE SEQUENCE [LARGE SCALE GENOMIC DNA]</scope>
    <source>
        <strain evidence="4 5">DSM 13057</strain>
    </source>
</reference>